<dbReference type="PANTHER" id="PTHR36152">
    <property type="entry name" value="CYTOPLASMIC PROTEIN-RELATED"/>
    <property type="match status" value="1"/>
</dbReference>
<dbReference type="Proteomes" id="UP000557717">
    <property type="component" value="Unassembled WGS sequence"/>
</dbReference>
<dbReference type="SUPFAM" id="SSF141452">
    <property type="entry name" value="Hcp1-like"/>
    <property type="match status" value="1"/>
</dbReference>
<feature type="chain" id="PRO_5032459102" evidence="1">
    <location>
        <begin position="28"/>
        <end position="187"/>
    </location>
</feature>
<evidence type="ECO:0000313" key="2">
    <source>
        <dbReference type="EMBL" id="MBB5352798.1"/>
    </source>
</evidence>
<organism evidence="2 3">
    <name type="scientific">Haloferula luteola</name>
    <dbReference type="NCBI Taxonomy" id="595692"/>
    <lineage>
        <taxon>Bacteria</taxon>
        <taxon>Pseudomonadati</taxon>
        <taxon>Verrucomicrobiota</taxon>
        <taxon>Verrucomicrobiia</taxon>
        <taxon>Verrucomicrobiales</taxon>
        <taxon>Verrucomicrobiaceae</taxon>
        <taxon>Haloferula</taxon>
    </lineage>
</organism>
<dbReference type="InterPro" id="IPR008514">
    <property type="entry name" value="T6SS_Hcp"/>
</dbReference>
<keyword evidence="1" id="KW-0732">Signal</keyword>
<dbReference type="Pfam" id="PF05638">
    <property type="entry name" value="T6SS_HCP"/>
    <property type="match status" value="1"/>
</dbReference>
<gene>
    <name evidence="2" type="ORF">HNR46_003046</name>
</gene>
<accession>A0A840VDU1</accession>
<sequence length="187" mass="19966">MKRPSSLSGSLALVAPTVLLMGSSSQAAIDAYMKIDGVEGEATDSEHQKWVELSSVSFAVARPVTFTSTGLTSDGRPSQSSLVISKVVDKASPPLFLKCLQGDRIGQIAFDFVPANLSSRKAYYRIVLEDVLISSVSQGQSEDAVPTEEVSLNYAKIEVTYYAIDLKTGEVSASPTSEATFDFTAVK</sequence>
<dbReference type="InterPro" id="IPR053165">
    <property type="entry name" value="HSI-I_assembly_Hcp1"/>
</dbReference>
<dbReference type="InterPro" id="IPR036624">
    <property type="entry name" value="Hcp1-lik_sf"/>
</dbReference>
<evidence type="ECO:0000256" key="1">
    <source>
        <dbReference type="SAM" id="SignalP"/>
    </source>
</evidence>
<dbReference type="AlphaFoldDB" id="A0A840VDU1"/>
<proteinExistence type="predicted"/>
<dbReference type="PANTHER" id="PTHR36152:SF1">
    <property type="entry name" value="UBIQUITIN-LIKE DOMAIN-CONTAINING PROTEIN"/>
    <property type="match status" value="1"/>
</dbReference>
<evidence type="ECO:0000313" key="3">
    <source>
        <dbReference type="Proteomes" id="UP000557717"/>
    </source>
</evidence>
<dbReference type="RefSeq" id="WP_184020138.1">
    <property type="nucleotide sequence ID" value="NZ_JACHFD010000016.1"/>
</dbReference>
<dbReference type="EMBL" id="JACHFD010000016">
    <property type="protein sequence ID" value="MBB5352798.1"/>
    <property type="molecule type" value="Genomic_DNA"/>
</dbReference>
<name>A0A840VDU1_9BACT</name>
<keyword evidence="3" id="KW-1185">Reference proteome</keyword>
<protein>
    <submittedName>
        <fullName evidence="2">Type VI secretion system secreted protein Hcp</fullName>
    </submittedName>
</protein>
<reference evidence="2 3" key="1">
    <citation type="submission" date="2020-08" db="EMBL/GenBank/DDBJ databases">
        <title>Genomic Encyclopedia of Type Strains, Phase IV (KMG-IV): sequencing the most valuable type-strain genomes for metagenomic binning, comparative biology and taxonomic classification.</title>
        <authorList>
            <person name="Goeker M."/>
        </authorList>
    </citation>
    <scope>NUCLEOTIDE SEQUENCE [LARGE SCALE GENOMIC DNA]</scope>
    <source>
        <strain evidence="2 3">YC6886</strain>
    </source>
</reference>
<comment type="caution">
    <text evidence="2">The sequence shown here is derived from an EMBL/GenBank/DDBJ whole genome shotgun (WGS) entry which is preliminary data.</text>
</comment>
<dbReference type="Gene3D" id="2.30.110.20">
    <property type="entry name" value="Hcp1-like"/>
    <property type="match status" value="1"/>
</dbReference>
<feature type="signal peptide" evidence="1">
    <location>
        <begin position="1"/>
        <end position="27"/>
    </location>
</feature>